<dbReference type="AlphaFoldDB" id="A0A858RDR9"/>
<proteinExistence type="predicted"/>
<evidence type="ECO:0000313" key="2">
    <source>
        <dbReference type="Proteomes" id="UP000501812"/>
    </source>
</evidence>
<organism evidence="1 2">
    <name type="scientific">Luteolibacter luteus</name>
    <dbReference type="NCBI Taxonomy" id="2728835"/>
    <lineage>
        <taxon>Bacteria</taxon>
        <taxon>Pseudomonadati</taxon>
        <taxon>Verrucomicrobiota</taxon>
        <taxon>Verrucomicrobiia</taxon>
        <taxon>Verrucomicrobiales</taxon>
        <taxon>Verrucomicrobiaceae</taxon>
        <taxon>Luteolibacter</taxon>
    </lineage>
</organism>
<sequence length="245" mass="26898">MRRLLPVLPLLSPCLAGELTTTSGTANTGSGSSDSVSDMPIGIEVVTGYRSEFIHRGFKLADDLIDVQAEVEIALTNEWVLSLGGYYGTATGDEDFSEADGFIDLKYDTKQWTAGFAVTYRSFEESFFEDGFDLNPSFTWHLTEDWDLGAGVAYDTGDGGWYGNLEAGWSKPTGDDSFFSAKAGTSFTSDYYGSDGWHDLYARVSWTYAFNKNVAVTPFLGTSIPMESSPETDRLFGGLWFEVSF</sequence>
<dbReference type="EMBL" id="CP051774">
    <property type="protein sequence ID" value="QJE94549.1"/>
    <property type="molecule type" value="Genomic_DNA"/>
</dbReference>
<reference evidence="1 2" key="1">
    <citation type="submission" date="2020-04" db="EMBL/GenBank/DDBJ databases">
        <title>Luteolibacter sp. G-1-1-1 isolated from soil.</title>
        <authorList>
            <person name="Dahal R.H."/>
        </authorList>
    </citation>
    <scope>NUCLEOTIDE SEQUENCE [LARGE SCALE GENOMIC DNA]</scope>
    <source>
        <strain evidence="1 2">G-1-1-1</strain>
    </source>
</reference>
<keyword evidence="2" id="KW-1185">Reference proteome</keyword>
<evidence type="ECO:0000313" key="1">
    <source>
        <dbReference type="EMBL" id="QJE94549.1"/>
    </source>
</evidence>
<protein>
    <recommendedName>
        <fullName evidence="3">MipA/OmpV family protein</fullName>
    </recommendedName>
</protein>
<dbReference type="Proteomes" id="UP000501812">
    <property type="component" value="Chromosome"/>
</dbReference>
<evidence type="ECO:0008006" key="3">
    <source>
        <dbReference type="Google" id="ProtNLM"/>
    </source>
</evidence>
<accession>A0A858RDR9</accession>
<dbReference type="KEGG" id="luo:HHL09_01700"/>
<gene>
    <name evidence="1" type="ORF">HHL09_01700</name>
</gene>
<dbReference type="RefSeq" id="WP_169452770.1">
    <property type="nucleotide sequence ID" value="NZ_CP051774.1"/>
</dbReference>
<name>A0A858RDR9_9BACT</name>